<dbReference type="InterPro" id="IPR051601">
    <property type="entry name" value="Serine_prot/Carboxylest_S33"/>
</dbReference>
<keyword evidence="3 6" id="KW-0378">Hydrolase</keyword>
<sequence>MPAARRRRSLVPGLAVLLLLLVGCSIPGGERAPTSSPAPATVTPTAPSLPADGRPLTPVPAVAPAGFADPPPGSGLERYRAQTLTWRLCGRGLQCATVLAPLDHADPDGQALTLALARRPATSEPRRGTLFINPGGPGGSGRNYVGYFDADGLESYDIVGWDPRGVGASTPVRCFGAGDLDRYLAVDVSPDDPAEERQLLAENYAFGQACLQHSGPLLEHISTEATVRDLELLRQLVGDPQLHYFGASYGTQIGALYAQLYPTTVGRMVLDGAVDLGDEEVSQLEGFERALEHFARWAGSPAAGQPLGSSQAAVLGRVRRLLAGLDQSPMTTSGGRVLTQQQGVQAVVNPLYGRERWPELLRALAAADGGDGRALLALADRGNDRNPDGTYGQINDAFPAVRCLDSRETSVARAEREAALQAEQAPVLGPFSGPDLICPLWPVAPAPAAPRITGAGAAPVVVLGTTGDPATPYENAVGMADQLESGVLVTLEGEGHTAYDQSACVRGLVLPYLVGGPPPADGSRCAA</sequence>
<name>A0A1H1LHW3_9ACTN</name>
<dbReference type="Proteomes" id="UP000199092">
    <property type="component" value="Chromosome I"/>
</dbReference>
<dbReference type="RefSeq" id="WP_091409137.1">
    <property type="nucleotide sequence ID" value="NZ_LT629749.1"/>
</dbReference>
<proteinExistence type="inferred from homology"/>
<comment type="similarity">
    <text evidence="1">Belongs to the peptidase S33 family.</text>
</comment>
<reference evidence="6 7" key="1">
    <citation type="submission" date="2016-10" db="EMBL/GenBank/DDBJ databases">
        <authorList>
            <person name="de Groot N.N."/>
        </authorList>
    </citation>
    <scope>NUCLEOTIDE SEQUENCE [LARGE SCALE GENOMIC DNA]</scope>
    <source>
        <strain evidence="6 7">DSM 21741</strain>
    </source>
</reference>
<dbReference type="STRING" id="546871.SAMN04488543_0283"/>
<dbReference type="PANTHER" id="PTHR43248">
    <property type="entry name" value="2-SUCCINYL-6-HYDROXY-2,4-CYCLOHEXADIENE-1-CARBOXYLATE SYNTHASE"/>
    <property type="match status" value="1"/>
</dbReference>
<dbReference type="Gene3D" id="3.40.50.1820">
    <property type="entry name" value="alpha/beta hydrolase"/>
    <property type="match status" value="1"/>
</dbReference>
<protein>
    <submittedName>
        <fullName evidence="6">Alpha/beta hydrolase fold</fullName>
    </submittedName>
</protein>
<dbReference type="Pfam" id="PF08386">
    <property type="entry name" value="Abhydrolase_4"/>
    <property type="match status" value="1"/>
</dbReference>
<feature type="region of interest" description="Disordered" evidence="4">
    <location>
        <begin position="30"/>
        <end position="53"/>
    </location>
</feature>
<evidence type="ECO:0000256" key="3">
    <source>
        <dbReference type="ARBA" id="ARBA00022801"/>
    </source>
</evidence>
<evidence type="ECO:0000259" key="5">
    <source>
        <dbReference type="Pfam" id="PF08386"/>
    </source>
</evidence>
<dbReference type="InterPro" id="IPR029058">
    <property type="entry name" value="AB_hydrolase_fold"/>
</dbReference>
<organism evidence="6 7">
    <name type="scientific">Friedmanniella luteola</name>
    <dbReference type="NCBI Taxonomy" id="546871"/>
    <lineage>
        <taxon>Bacteria</taxon>
        <taxon>Bacillati</taxon>
        <taxon>Actinomycetota</taxon>
        <taxon>Actinomycetes</taxon>
        <taxon>Propionibacteriales</taxon>
        <taxon>Nocardioidaceae</taxon>
        <taxon>Friedmanniella</taxon>
    </lineage>
</organism>
<dbReference type="SUPFAM" id="SSF53474">
    <property type="entry name" value="alpha/beta-Hydrolases"/>
    <property type="match status" value="1"/>
</dbReference>
<accession>A0A1H1LHW3</accession>
<dbReference type="AlphaFoldDB" id="A0A1H1LHW3"/>
<evidence type="ECO:0000256" key="4">
    <source>
        <dbReference type="SAM" id="MobiDB-lite"/>
    </source>
</evidence>
<dbReference type="OrthoDB" id="3930934at2"/>
<evidence type="ECO:0000256" key="1">
    <source>
        <dbReference type="ARBA" id="ARBA00010088"/>
    </source>
</evidence>
<keyword evidence="7" id="KW-1185">Reference proteome</keyword>
<feature type="compositionally biased region" description="Low complexity" evidence="4">
    <location>
        <begin position="32"/>
        <end position="51"/>
    </location>
</feature>
<evidence type="ECO:0000313" key="7">
    <source>
        <dbReference type="Proteomes" id="UP000199092"/>
    </source>
</evidence>
<gene>
    <name evidence="6" type="ORF">SAMN04488543_0283</name>
</gene>
<dbReference type="PROSITE" id="PS51257">
    <property type="entry name" value="PROKAR_LIPOPROTEIN"/>
    <property type="match status" value="1"/>
</dbReference>
<feature type="domain" description="Peptidase S33 tripeptidyl aminopeptidase-like C-terminal" evidence="5">
    <location>
        <begin position="435"/>
        <end position="525"/>
    </location>
</feature>
<dbReference type="EMBL" id="LT629749">
    <property type="protein sequence ID" value="SDR74123.1"/>
    <property type="molecule type" value="Genomic_DNA"/>
</dbReference>
<keyword evidence="2" id="KW-0732">Signal</keyword>
<dbReference type="PANTHER" id="PTHR43248:SF29">
    <property type="entry name" value="TRIPEPTIDYL AMINOPEPTIDASE"/>
    <property type="match status" value="1"/>
</dbReference>
<dbReference type="GO" id="GO:0016787">
    <property type="term" value="F:hydrolase activity"/>
    <property type="evidence" value="ECO:0007669"/>
    <property type="project" value="UniProtKB-KW"/>
</dbReference>
<evidence type="ECO:0000256" key="2">
    <source>
        <dbReference type="ARBA" id="ARBA00022729"/>
    </source>
</evidence>
<dbReference type="InterPro" id="IPR013595">
    <property type="entry name" value="Pept_S33_TAP-like_C"/>
</dbReference>
<evidence type="ECO:0000313" key="6">
    <source>
        <dbReference type="EMBL" id="SDR74123.1"/>
    </source>
</evidence>